<sequence>MSSSDKTPKAQRSSETQDPTHQVKFLLSVWRNCDAGKINWAPVLEEFDINTQGAAAKRLERLLKGYDMKVSQVMKHLPNATKNGNDAGSEPSSAKKRPANGTGAGPKTPAKKPRAPKAKAKAAPKAEVEDEDDEDVDMKSPPAALLKSEADDDDYEEINKEEI</sequence>
<name>A0A8K0WYJ8_9PEZI</name>
<feature type="compositionally biased region" description="Basic residues" evidence="1">
    <location>
        <begin position="109"/>
        <end position="122"/>
    </location>
</feature>
<dbReference type="AlphaFoldDB" id="A0A8K0WYJ8"/>
<evidence type="ECO:0000313" key="3">
    <source>
        <dbReference type="EMBL" id="KAH7347733.1"/>
    </source>
</evidence>
<dbReference type="InterPro" id="IPR054505">
    <property type="entry name" value="Myb_DNA-bind_8"/>
</dbReference>
<feature type="domain" description="Myb-like DNA-binding" evidence="2">
    <location>
        <begin position="22"/>
        <end position="67"/>
    </location>
</feature>
<dbReference type="Proteomes" id="UP000813385">
    <property type="component" value="Unassembled WGS sequence"/>
</dbReference>
<proteinExistence type="predicted"/>
<feature type="compositionally biased region" description="Polar residues" evidence="1">
    <location>
        <begin position="1"/>
        <end position="20"/>
    </location>
</feature>
<accession>A0A8K0WYJ8</accession>
<feature type="region of interest" description="Disordered" evidence="1">
    <location>
        <begin position="74"/>
        <end position="163"/>
    </location>
</feature>
<dbReference type="EMBL" id="JAGPXD010000007">
    <property type="protein sequence ID" value="KAH7347733.1"/>
    <property type="molecule type" value="Genomic_DNA"/>
</dbReference>
<reference evidence="3" key="1">
    <citation type="journal article" date="2021" name="Nat. Commun.">
        <title>Genetic determinants of endophytism in the Arabidopsis root mycobiome.</title>
        <authorList>
            <person name="Mesny F."/>
            <person name="Miyauchi S."/>
            <person name="Thiergart T."/>
            <person name="Pickel B."/>
            <person name="Atanasova L."/>
            <person name="Karlsson M."/>
            <person name="Huettel B."/>
            <person name="Barry K.W."/>
            <person name="Haridas S."/>
            <person name="Chen C."/>
            <person name="Bauer D."/>
            <person name="Andreopoulos W."/>
            <person name="Pangilinan J."/>
            <person name="LaButti K."/>
            <person name="Riley R."/>
            <person name="Lipzen A."/>
            <person name="Clum A."/>
            <person name="Drula E."/>
            <person name="Henrissat B."/>
            <person name="Kohler A."/>
            <person name="Grigoriev I.V."/>
            <person name="Martin F.M."/>
            <person name="Hacquard S."/>
        </authorList>
    </citation>
    <scope>NUCLEOTIDE SEQUENCE</scope>
    <source>
        <strain evidence="3">MPI-CAGE-AT-0016</strain>
    </source>
</reference>
<evidence type="ECO:0000256" key="1">
    <source>
        <dbReference type="SAM" id="MobiDB-lite"/>
    </source>
</evidence>
<dbReference type="Pfam" id="PF22980">
    <property type="entry name" value="Myb_DNA-bind_8"/>
    <property type="match status" value="1"/>
</dbReference>
<comment type="caution">
    <text evidence="3">The sequence shown here is derived from an EMBL/GenBank/DDBJ whole genome shotgun (WGS) entry which is preliminary data.</text>
</comment>
<organism evidence="3 4">
    <name type="scientific">Plectosphaerella cucumerina</name>
    <dbReference type="NCBI Taxonomy" id="40658"/>
    <lineage>
        <taxon>Eukaryota</taxon>
        <taxon>Fungi</taxon>
        <taxon>Dikarya</taxon>
        <taxon>Ascomycota</taxon>
        <taxon>Pezizomycotina</taxon>
        <taxon>Sordariomycetes</taxon>
        <taxon>Hypocreomycetidae</taxon>
        <taxon>Glomerellales</taxon>
        <taxon>Plectosphaerellaceae</taxon>
        <taxon>Plectosphaerella</taxon>
    </lineage>
</organism>
<protein>
    <recommendedName>
        <fullName evidence="2">Myb-like DNA-binding domain-containing protein</fullName>
    </recommendedName>
</protein>
<gene>
    <name evidence="3" type="ORF">B0T11DRAFT_333807</name>
</gene>
<evidence type="ECO:0000313" key="4">
    <source>
        <dbReference type="Proteomes" id="UP000813385"/>
    </source>
</evidence>
<evidence type="ECO:0000259" key="2">
    <source>
        <dbReference type="Pfam" id="PF22980"/>
    </source>
</evidence>
<keyword evidence="4" id="KW-1185">Reference proteome</keyword>
<feature type="region of interest" description="Disordered" evidence="1">
    <location>
        <begin position="1"/>
        <end position="22"/>
    </location>
</feature>
<feature type="compositionally biased region" description="Polar residues" evidence="1">
    <location>
        <begin position="80"/>
        <end position="92"/>
    </location>
</feature>
<dbReference type="OrthoDB" id="5353914at2759"/>